<comment type="caution">
    <text evidence="1">The sequence shown here is derived from an EMBL/GenBank/DDBJ whole genome shotgun (WGS) entry which is preliminary data.</text>
</comment>
<evidence type="ECO:0000313" key="2">
    <source>
        <dbReference type="Proteomes" id="UP001158644"/>
    </source>
</evidence>
<dbReference type="EMBL" id="JAOBZK010000027">
    <property type="protein sequence ID" value="MDH1180086.1"/>
    <property type="molecule type" value="Genomic_DNA"/>
</dbReference>
<protein>
    <recommendedName>
        <fullName evidence="3">Malate dehydrogenase</fullName>
    </recommendedName>
</protein>
<evidence type="ECO:0000313" key="1">
    <source>
        <dbReference type="EMBL" id="MDH1180086.1"/>
    </source>
</evidence>
<dbReference type="RefSeq" id="WP_279991499.1">
    <property type="nucleotide sequence ID" value="NZ_JAOBZK010000027.1"/>
</dbReference>
<evidence type="ECO:0008006" key="3">
    <source>
        <dbReference type="Google" id="ProtNLM"/>
    </source>
</evidence>
<sequence>MARILSRVRASAKTGAIHRGLFEQATGSLSSERNNRRLLDELDRIVLRFHAVALQLRKRREGRQTLDIVDEYDVQDLMHALLRLHFDDIRAEEWTPSYAGAASRTDFLLPQIETVVEIKKTRQGLVDKQIGEQLLIDIARYKKHPQCKRLVCFVYDPDGRIANAAGLENDLNNGDHGIEVRVFVLPKSA</sequence>
<reference evidence="1 2" key="1">
    <citation type="submission" date="2022-09" db="EMBL/GenBank/DDBJ databases">
        <title>Intensive care unit water sources are persistently colonized with multi-drug resistant bacteria and are the site of extensive horizontal gene transfer of antibiotic resistance genes.</title>
        <authorList>
            <person name="Diorio-Toth L."/>
        </authorList>
    </citation>
    <scope>NUCLEOTIDE SEQUENCE [LARGE SCALE GENOMIC DNA]</scope>
    <source>
        <strain evidence="1 2">GD03967</strain>
    </source>
</reference>
<name>A0ABD4YXU3_9BURK</name>
<accession>A0ABD4YXU3</accession>
<gene>
    <name evidence="1" type="ORF">N5C72_18525</name>
</gene>
<organism evidence="1 2">
    <name type="scientific">Achromobacter mucicolens</name>
    <dbReference type="NCBI Taxonomy" id="1389922"/>
    <lineage>
        <taxon>Bacteria</taxon>
        <taxon>Pseudomonadati</taxon>
        <taxon>Pseudomonadota</taxon>
        <taxon>Betaproteobacteria</taxon>
        <taxon>Burkholderiales</taxon>
        <taxon>Alcaligenaceae</taxon>
        <taxon>Achromobacter</taxon>
    </lineage>
</organism>
<dbReference type="AlphaFoldDB" id="A0ABD4YXU3"/>
<dbReference type="Proteomes" id="UP001158644">
    <property type="component" value="Unassembled WGS sequence"/>
</dbReference>
<proteinExistence type="predicted"/>
<dbReference type="Pfam" id="PF18742">
    <property type="entry name" value="DpnII-MboI"/>
    <property type="match status" value="1"/>
</dbReference>